<dbReference type="AlphaFoldDB" id="A0A285GL89"/>
<keyword evidence="2" id="KW-1185">Reference proteome</keyword>
<evidence type="ECO:0000313" key="2">
    <source>
        <dbReference type="Proteomes" id="UP000219612"/>
    </source>
</evidence>
<accession>A0A285GL89</accession>
<protein>
    <submittedName>
        <fullName evidence="1">Uncharacterized protein</fullName>
    </submittedName>
</protein>
<reference evidence="1 2" key="1">
    <citation type="submission" date="2017-09" db="EMBL/GenBank/DDBJ databases">
        <authorList>
            <person name="Ehlers B."/>
            <person name="Leendertz F.H."/>
        </authorList>
    </citation>
    <scope>NUCLEOTIDE SEQUENCE [LARGE SCALE GENOMIC DNA]</scope>
    <source>
        <strain evidence="1 2">CGMCC 4.6857</strain>
    </source>
</reference>
<evidence type="ECO:0000313" key="1">
    <source>
        <dbReference type="EMBL" id="SNY24215.1"/>
    </source>
</evidence>
<organism evidence="1 2">
    <name type="scientific">Paractinoplanes atraurantiacus</name>
    <dbReference type="NCBI Taxonomy" id="1036182"/>
    <lineage>
        <taxon>Bacteria</taxon>
        <taxon>Bacillati</taxon>
        <taxon>Actinomycetota</taxon>
        <taxon>Actinomycetes</taxon>
        <taxon>Micromonosporales</taxon>
        <taxon>Micromonosporaceae</taxon>
        <taxon>Paractinoplanes</taxon>
    </lineage>
</organism>
<dbReference type="EMBL" id="OBDY01000002">
    <property type="protein sequence ID" value="SNY24215.1"/>
    <property type="molecule type" value="Genomic_DNA"/>
</dbReference>
<name>A0A285GL89_9ACTN</name>
<gene>
    <name evidence="1" type="ORF">SAMN05421748_102157</name>
</gene>
<sequence length="57" mass="5892">MLRPQLAWSSPVIKRAKELEQGHWGAEAVNTAVTRTAAAIAASTAATVAVTVVTTTS</sequence>
<dbReference type="Proteomes" id="UP000219612">
    <property type="component" value="Unassembled WGS sequence"/>
</dbReference>
<proteinExistence type="predicted"/>